<dbReference type="OMA" id="MATVEHC"/>
<feature type="region of interest" description="Disordered" evidence="1">
    <location>
        <begin position="66"/>
        <end position="101"/>
    </location>
</feature>
<name>A0A1Y2MAL8_EPING</name>
<dbReference type="NCBIfam" id="TIGR00296">
    <property type="entry name" value="TIGR00296 family protein"/>
    <property type="match status" value="1"/>
</dbReference>
<protein>
    <recommendedName>
        <fullName evidence="2">AMMECR1 domain-containing protein</fullName>
    </recommendedName>
</protein>
<sequence>MASEAHCAYCFETLAASLEKRPALSLPQVEALWDKYAAATSTSASAPTTETDSPAKPAAISRLLSPATPSSASASSSADSTPTTGASSATGSAGTSVSSLSSTLQKEEETAFPLFVTWNTLSKGGDKRLRGCIGTFEALELEEGLSSYALTSAFDDTRFQPIPATALPTLQVAVTLLTHFEPTPANDPLAWDIGTHGLRISFSYHGRRLGATYLPDVCREQGWAKEECVVSLMRKAGWTGRRDEWRNVAGLKTVRYQGRKASLDYPEWRRWREWVGEEEGEVDG</sequence>
<evidence type="ECO:0000313" key="3">
    <source>
        <dbReference type="EMBL" id="OSS53166.1"/>
    </source>
</evidence>
<dbReference type="FunCoup" id="A0A1Y2MAL8">
    <property type="interactions" value="1053"/>
</dbReference>
<dbReference type="InParanoid" id="A0A1Y2MAL8"/>
<feature type="domain" description="AMMECR1" evidence="2">
    <location>
        <begin position="72"/>
        <end position="272"/>
    </location>
</feature>
<dbReference type="PANTHER" id="PTHR13016:SF0">
    <property type="entry name" value="AMME SYNDROME CANDIDATE GENE 1 PROTEIN"/>
    <property type="match status" value="1"/>
</dbReference>
<dbReference type="PANTHER" id="PTHR13016">
    <property type="entry name" value="AMMECR1 HOMOLOG"/>
    <property type="match status" value="1"/>
</dbReference>
<dbReference type="SUPFAM" id="SSF143447">
    <property type="entry name" value="AMMECR1-like"/>
    <property type="match status" value="1"/>
</dbReference>
<dbReference type="InterPro" id="IPR036071">
    <property type="entry name" value="AMMECR1_dom_sf"/>
</dbReference>
<evidence type="ECO:0000259" key="2">
    <source>
        <dbReference type="PROSITE" id="PS51112"/>
    </source>
</evidence>
<dbReference type="Proteomes" id="UP000193240">
    <property type="component" value="Unassembled WGS sequence"/>
</dbReference>
<dbReference type="Gene3D" id="3.30.700.20">
    <property type="entry name" value="Hypothetical protein ph0010, domain 1"/>
    <property type="match status" value="1"/>
</dbReference>
<evidence type="ECO:0000256" key="1">
    <source>
        <dbReference type="SAM" id="MobiDB-lite"/>
    </source>
</evidence>
<dbReference type="InterPro" id="IPR023473">
    <property type="entry name" value="AMMECR1"/>
</dbReference>
<dbReference type="AlphaFoldDB" id="A0A1Y2MAL8"/>
<dbReference type="InterPro" id="IPR027485">
    <property type="entry name" value="AMMECR1_N"/>
</dbReference>
<accession>A0A1Y2MAL8</accession>
<proteinExistence type="predicted"/>
<keyword evidence="4" id="KW-1185">Reference proteome</keyword>
<reference evidence="3 4" key="1">
    <citation type="journal article" date="2017" name="Genome Announc.">
        <title>Genome sequence of the saprophytic ascomycete Epicoccum nigrum ICMP 19927 strain isolated from New Zealand.</title>
        <authorList>
            <person name="Fokin M."/>
            <person name="Fleetwood D."/>
            <person name="Weir B.S."/>
            <person name="Villas-Boas S.G."/>
        </authorList>
    </citation>
    <scope>NUCLEOTIDE SEQUENCE [LARGE SCALE GENOMIC DNA]</scope>
    <source>
        <strain evidence="3 4">ICMP 19927</strain>
    </source>
</reference>
<dbReference type="EMBL" id="KZ107839">
    <property type="protein sequence ID" value="OSS53166.1"/>
    <property type="molecule type" value="Genomic_DNA"/>
</dbReference>
<evidence type="ECO:0000313" key="4">
    <source>
        <dbReference type="Proteomes" id="UP000193240"/>
    </source>
</evidence>
<gene>
    <name evidence="3" type="ORF">B5807_03033</name>
</gene>
<dbReference type="Pfam" id="PF01871">
    <property type="entry name" value="AMMECR1"/>
    <property type="match status" value="1"/>
</dbReference>
<organism evidence="3 4">
    <name type="scientific">Epicoccum nigrum</name>
    <name type="common">Soil fungus</name>
    <name type="synonym">Epicoccum purpurascens</name>
    <dbReference type="NCBI Taxonomy" id="105696"/>
    <lineage>
        <taxon>Eukaryota</taxon>
        <taxon>Fungi</taxon>
        <taxon>Dikarya</taxon>
        <taxon>Ascomycota</taxon>
        <taxon>Pezizomycotina</taxon>
        <taxon>Dothideomycetes</taxon>
        <taxon>Pleosporomycetidae</taxon>
        <taxon>Pleosporales</taxon>
        <taxon>Pleosporineae</taxon>
        <taxon>Didymellaceae</taxon>
        <taxon>Epicoccum</taxon>
    </lineage>
</organism>
<dbReference type="STRING" id="105696.A0A1Y2MAL8"/>
<dbReference type="InterPro" id="IPR002733">
    <property type="entry name" value="AMMECR1_domain"/>
</dbReference>
<dbReference type="PROSITE" id="PS51112">
    <property type="entry name" value="AMMECR1"/>
    <property type="match status" value="1"/>
</dbReference>